<dbReference type="InterPro" id="IPR014182">
    <property type="entry name" value="ADH_Zn_typ-1"/>
</dbReference>
<dbReference type="SMART" id="SM00829">
    <property type="entry name" value="PKS_ER"/>
    <property type="match status" value="1"/>
</dbReference>
<dbReference type="AlphaFoldDB" id="A0A378JN68"/>
<dbReference type="Gene3D" id="3.90.180.10">
    <property type="entry name" value="Medium-chain alcohol dehydrogenases, catalytic domain"/>
    <property type="match status" value="1"/>
</dbReference>
<dbReference type="Gene3D" id="3.40.50.720">
    <property type="entry name" value="NAD(P)-binding Rossmann-like Domain"/>
    <property type="match status" value="1"/>
</dbReference>
<dbReference type="RefSeq" id="WP_115331262.1">
    <property type="nucleotide sequence ID" value="NZ_CAAAHP010000002.1"/>
</dbReference>
<dbReference type="SUPFAM" id="SSF50129">
    <property type="entry name" value="GroES-like"/>
    <property type="match status" value="1"/>
</dbReference>
<reference evidence="4 5" key="1">
    <citation type="submission" date="2018-06" db="EMBL/GenBank/DDBJ databases">
        <authorList>
            <consortium name="Pathogen Informatics"/>
            <person name="Doyle S."/>
        </authorList>
    </citation>
    <scope>NUCLEOTIDE SEQUENCE [LARGE SCALE GENOMIC DNA]</scope>
    <source>
        <strain evidence="4 5">NCTC13316</strain>
    </source>
</reference>
<protein>
    <recommendedName>
        <fullName evidence="2">Zinc-type alcohol dehydrogenase-like protein</fullName>
    </recommendedName>
</protein>
<accession>A0A378JN68</accession>
<keyword evidence="2" id="KW-0560">Oxidoreductase</keyword>
<keyword evidence="2" id="KW-0479">Metal-binding</keyword>
<evidence type="ECO:0000256" key="2">
    <source>
        <dbReference type="RuleBase" id="RU364000"/>
    </source>
</evidence>
<dbReference type="GO" id="GO:0016491">
    <property type="term" value="F:oxidoreductase activity"/>
    <property type="evidence" value="ECO:0007669"/>
    <property type="project" value="UniProtKB-KW"/>
</dbReference>
<comment type="similarity">
    <text evidence="2">Belongs to the zinc-containing alcohol dehydrogenase family. Quinone oxidoreductase subfamily.</text>
</comment>
<dbReference type="PANTHER" id="PTHR44154:SF1">
    <property type="entry name" value="QUINONE OXIDOREDUCTASE"/>
    <property type="match status" value="1"/>
</dbReference>
<gene>
    <name evidence="4" type="primary">qor</name>
    <name evidence="4" type="ORF">NCTC13316_01735</name>
</gene>
<dbReference type="InterPro" id="IPR036291">
    <property type="entry name" value="NAD(P)-bd_dom_sf"/>
</dbReference>
<dbReference type="SUPFAM" id="SSF51735">
    <property type="entry name" value="NAD(P)-binding Rossmann-fold domains"/>
    <property type="match status" value="1"/>
</dbReference>
<evidence type="ECO:0000256" key="1">
    <source>
        <dbReference type="ARBA" id="ARBA00022857"/>
    </source>
</evidence>
<dbReference type="InterPro" id="IPR020843">
    <property type="entry name" value="ER"/>
</dbReference>
<keyword evidence="2" id="KW-0862">Zinc</keyword>
<dbReference type="Pfam" id="PF08240">
    <property type="entry name" value="ADH_N"/>
    <property type="match status" value="1"/>
</dbReference>
<feature type="domain" description="Enoyl reductase (ER)" evidence="3">
    <location>
        <begin position="13"/>
        <end position="329"/>
    </location>
</feature>
<keyword evidence="1" id="KW-0521">NADP</keyword>
<evidence type="ECO:0000313" key="4">
    <source>
        <dbReference type="EMBL" id="STX51639.1"/>
    </source>
</evidence>
<dbReference type="EMBL" id="UGOD01000001">
    <property type="protein sequence ID" value="STX51639.1"/>
    <property type="molecule type" value="Genomic_DNA"/>
</dbReference>
<dbReference type="InterPro" id="IPR013154">
    <property type="entry name" value="ADH-like_N"/>
</dbReference>
<evidence type="ECO:0000259" key="3">
    <source>
        <dbReference type="SMART" id="SM00829"/>
    </source>
</evidence>
<dbReference type="GO" id="GO:0008270">
    <property type="term" value="F:zinc ion binding"/>
    <property type="evidence" value="ECO:0007669"/>
    <property type="project" value="InterPro"/>
</dbReference>
<dbReference type="CDD" id="cd08252">
    <property type="entry name" value="AL_MDR"/>
    <property type="match status" value="1"/>
</dbReference>
<dbReference type="InterPro" id="IPR051603">
    <property type="entry name" value="Zinc-ADH_QOR/CCCR"/>
</dbReference>
<dbReference type="PANTHER" id="PTHR44154">
    <property type="entry name" value="QUINONE OXIDOREDUCTASE"/>
    <property type="match status" value="1"/>
</dbReference>
<dbReference type="Proteomes" id="UP000254794">
    <property type="component" value="Unassembled WGS sequence"/>
</dbReference>
<dbReference type="InterPro" id="IPR011032">
    <property type="entry name" value="GroES-like_sf"/>
</dbReference>
<name>A0A378JN68_9GAMM</name>
<dbReference type="OrthoDB" id="9785812at2"/>
<dbReference type="Pfam" id="PF13602">
    <property type="entry name" value="ADH_zinc_N_2"/>
    <property type="match status" value="1"/>
</dbReference>
<dbReference type="NCBIfam" id="TIGR02817">
    <property type="entry name" value="adh_fam_1"/>
    <property type="match status" value="1"/>
</dbReference>
<evidence type="ECO:0000313" key="5">
    <source>
        <dbReference type="Proteomes" id="UP000254794"/>
    </source>
</evidence>
<keyword evidence="5" id="KW-1185">Reference proteome</keyword>
<sequence length="333" mass="36803">MKAIGYKRAGAPDVLEDLDLPIPKAQGHDLLVEIKAIAVNPVDCKARAYLVLPKEGQYQIPGWDAVGIVKEVGDQVSLFKPGDEVWYAGAINRQGCNSEYHLVDERIVGFKPKALSYSQAAALPLTTLTAWELLFDRLNIKKDEKSTILITGTAGGVGSILTQLARQLTSLTIIGTASRPESQTWVKNNGAHHVLNHNQPLKPQLTNVGIDEVDYVISLTHTDQHALDLINCLKPQGKFALIDDPMQLDFKAFKLKSISIHWELMFTRSMFMTADLIKQHEILNEAAQLVEKGLIKTTLNEQFGVINAANLRRAHALLESERSVGKIVLEGFN</sequence>
<proteinExistence type="inferred from homology"/>
<organism evidence="4 5">
    <name type="scientific">Legionella busanensis</name>
    <dbReference type="NCBI Taxonomy" id="190655"/>
    <lineage>
        <taxon>Bacteria</taxon>
        <taxon>Pseudomonadati</taxon>
        <taxon>Pseudomonadota</taxon>
        <taxon>Gammaproteobacteria</taxon>
        <taxon>Legionellales</taxon>
        <taxon>Legionellaceae</taxon>
        <taxon>Legionella</taxon>
    </lineage>
</organism>